<feature type="chain" id="PRO_5044857459" evidence="1">
    <location>
        <begin position="28"/>
        <end position="114"/>
    </location>
</feature>
<reference evidence="2 3" key="1">
    <citation type="journal article" date="2014" name="J. Infect. Dis.">
        <title>Molecular characterization of a novel botulinum neurotoxin type H gene.</title>
        <authorList>
            <person name="Dover N."/>
            <person name="Barash J.R."/>
            <person name="Hill K.K."/>
            <person name="Xie G."/>
            <person name="Arnon S.S."/>
        </authorList>
    </citation>
    <scope>NUCLEOTIDE SEQUENCE [LARGE SCALE GENOMIC DNA]</scope>
    <source>
        <strain evidence="2 3">IBCA10-7060</strain>
    </source>
</reference>
<evidence type="ECO:0000256" key="1">
    <source>
        <dbReference type="SAM" id="SignalP"/>
    </source>
</evidence>
<protein>
    <submittedName>
        <fullName evidence="2">SH3 domain-containing protein</fullName>
    </submittedName>
</protein>
<sequence>MKKVLAVSIFTLSFMFGAMMMPKQVKAECQPGAYVSRTYLVWDKDYSCNDRGNTGHYIVNLNSGYLNVRRTPSTNGEIIGKLYNGARISTDATACFQPGCYVPGWVKVKTPYFY</sequence>
<organism evidence="2 3">
    <name type="scientific">Clostridium botulinum</name>
    <dbReference type="NCBI Taxonomy" id="1491"/>
    <lineage>
        <taxon>Bacteria</taxon>
        <taxon>Bacillati</taxon>
        <taxon>Bacillota</taxon>
        <taxon>Clostridia</taxon>
        <taxon>Eubacteriales</taxon>
        <taxon>Clostridiaceae</taxon>
        <taxon>Clostridium</taxon>
    </lineage>
</organism>
<dbReference type="RefSeq" id="WP_047404094.1">
    <property type="nucleotide sequence ID" value="NZ_CP069280.1"/>
</dbReference>
<evidence type="ECO:0000313" key="2">
    <source>
        <dbReference type="EMBL" id="QRI54070.1"/>
    </source>
</evidence>
<evidence type="ECO:0000313" key="3">
    <source>
        <dbReference type="Proteomes" id="UP000663464"/>
    </source>
</evidence>
<dbReference type="AlphaFoldDB" id="A0ABD7CKW9"/>
<gene>
    <name evidence="2" type="ORF">JQS73_02815</name>
</gene>
<dbReference type="EMBL" id="CP069280">
    <property type="protein sequence ID" value="QRI54070.1"/>
    <property type="molecule type" value="Genomic_DNA"/>
</dbReference>
<dbReference type="Gene3D" id="2.30.30.40">
    <property type="entry name" value="SH3 Domains"/>
    <property type="match status" value="1"/>
</dbReference>
<keyword evidence="1" id="KW-0732">Signal</keyword>
<dbReference type="Proteomes" id="UP000663464">
    <property type="component" value="Chromosome"/>
</dbReference>
<name>A0ABD7CKW9_CLOBO</name>
<proteinExistence type="predicted"/>
<accession>A0ABD7CKW9</accession>
<feature type="signal peptide" evidence="1">
    <location>
        <begin position="1"/>
        <end position="27"/>
    </location>
</feature>